<reference evidence="2" key="1">
    <citation type="journal article" date="2023" name="Front. Plant Sci.">
        <title>Chromosomal-level genome assembly of Melastoma candidum provides insights into trichome evolution.</title>
        <authorList>
            <person name="Zhong Y."/>
            <person name="Wu W."/>
            <person name="Sun C."/>
            <person name="Zou P."/>
            <person name="Liu Y."/>
            <person name="Dai S."/>
            <person name="Zhou R."/>
        </authorList>
    </citation>
    <scope>NUCLEOTIDE SEQUENCE [LARGE SCALE GENOMIC DNA]</scope>
</reference>
<dbReference type="EMBL" id="CM042883">
    <property type="protein sequence ID" value="KAI4378471.1"/>
    <property type="molecule type" value="Genomic_DNA"/>
</dbReference>
<proteinExistence type="predicted"/>
<accession>A0ACB9RKW0</accession>
<protein>
    <submittedName>
        <fullName evidence="1">Uncharacterized protein</fullName>
    </submittedName>
</protein>
<gene>
    <name evidence="1" type="ORF">MLD38_015948</name>
</gene>
<sequence length="168" mass="18636">MDEKETRMVIPRPGPTRELSVSSPPGTLSFRRDSRSSIAKPKIRIIHIFAPEIIKTDTANFRDLVQRLTGKQPDHARPRSSSKSRGRMNGKPSSSVAGVVAPEKPKPRDTTERLDVFLGLEQRERQAVKEEQAGGYLKDFADLDDGFTRELGGLQPPSMDAPLPHALL</sequence>
<organism evidence="1 2">
    <name type="scientific">Melastoma candidum</name>
    <dbReference type="NCBI Taxonomy" id="119954"/>
    <lineage>
        <taxon>Eukaryota</taxon>
        <taxon>Viridiplantae</taxon>
        <taxon>Streptophyta</taxon>
        <taxon>Embryophyta</taxon>
        <taxon>Tracheophyta</taxon>
        <taxon>Spermatophyta</taxon>
        <taxon>Magnoliopsida</taxon>
        <taxon>eudicotyledons</taxon>
        <taxon>Gunneridae</taxon>
        <taxon>Pentapetalae</taxon>
        <taxon>rosids</taxon>
        <taxon>malvids</taxon>
        <taxon>Myrtales</taxon>
        <taxon>Melastomataceae</taxon>
        <taxon>Melastomatoideae</taxon>
        <taxon>Melastomateae</taxon>
        <taxon>Melastoma</taxon>
    </lineage>
</organism>
<comment type="caution">
    <text evidence="1">The sequence shown here is derived from an EMBL/GenBank/DDBJ whole genome shotgun (WGS) entry which is preliminary data.</text>
</comment>
<keyword evidence="2" id="KW-1185">Reference proteome</keyword>
<evidence type="ECO:0000313" key="2">
    <source>
        <dbReference type="Proteomes" id="UP001057402"/>
    </source>
</evidence>
<name>A0ACB9RKW0_9MYRT</name>
<evidence type="ECO:0000313" key="1">
    <source>
        <dbReference type="EMBL" id="KAI4378471.1"/>
    </source>
</evidence>
<dbReference type="Proteomes" id="UP001057402">
    <property type="component" value="Chromosome 4"/>
</dbReference>